<dbReference type="PANTHER" id="PTHR47027">
    <property type="entry name" value="REVERSE TRANSCRIPTASE DOMAIN-CONTAINING PROTEIN"/>
    <property type="match status" value="1"/>
</dbReference>
<dbReference type="PANTHER" id="PTHR47027:SF20">
    <property type="entry name" value="REVERSE TRANSCRIPTASE-LIKE PROTEIN WITH RNA-DIRECTED DNA POLYMERASE DOMAIN"/>
    <property type="match status" value="1"/>
</dbReference>
<feature type="domain" description="C2H2-type" evidence="3">
    <location>
        <begin position="2320"/>
        <end position="2348"/>
    </location>
</feature>
<proteinExistence type="predicted"/>
<dbReference type="InterPro" id="IPR012337">
    <property type="entry name" value="RNaseH-like_sf"/>
</dbReference>
<feature type="domain" description="RNase H type-1" evidence="4">
    <location>
        <begin position="1008"/>
        <end position="1156"/>
    </location>
</feature>
<reference evidence="5" key="1">
    <citation type="submission" date="2022-10" db="EMBL/GenBank/DDBJ databases">
        <authorList>
            <person name="Chen Y."/>
            <person name="Dougan E. K."/>
            <person name="Chan C."/>
            <person name="Rhodes N."/>
            <person name="Thang M."/>
        </authorList>
    </citation>
    <scope>NUCLEOTIDE SEQUENCE</scope>
</reference>
<name>A0A9P1CMY8_9DINO</name>
<dbReference type="InterPro" id="IPR036397">
    <property type="entry name" value="RNaseH_sf"/>
</dbReference>
<feature type="compositionally biased region" description="Polar residues" evidence="2">
    <location>
        <begin position="443"/>
        <end position="454"/>
    </location>
</feature>
<keyword evidence="1" id="KW-0862">Zinc</keyword>
<evidence type="ECO:0000313" key="7">
    <source>
        <dbReference type="EMBL" id="CAL4781648.1"/>
    </source>
</evidence>
<reference evidence="6" key="2">
    <citation type="submission" date="2024-04" db="EMBL/GenBank/DDBJ databases">
        <authorList>
            <person name="Chen Y."/>
            <person name="Shah S."/>
            <person name="Dougan E. K."/>
            <person name="Thang M."/>
            <person name="Chan C."/>
        </authorList>
    </citation>
    <scope>NUCLEOTIDE SEQUENCE [LARGE SCALE GENOMIC DNA]</scope>
</reference>
<evidence type="ECO:0000256" key="1">
    <source>
        <dbReference type="PROSITE-ProRule" id="PRU00042"/>
    </source>
</evidence>
<dbReference type="GO" id="GO:0003676">
    <property type="term" value="F:nucleic acid binding"/>
    <property type="evidence" value="ECO:0007669"/>
    <property type="project" value="InterPro"/>
</dbReference>
<feature type="region of interest" description="Disordered" evidence="2">
    <location>
        <begin position="2597"/>
        <end position="2631"/>
    </location>
</feature>
<dbReference type="GO" id="GO:0004523">
    <property type="term" value="F:RNA-DNA hybrid ribonuclease activity"/>
    <property type="evidence" value="ECO:0007669"/>
    <property type="project" value="InterPro"/>
</dbReference>
<sequence length="2714" mass="301092">MQTKLQPSAPAHEQLTQGEVPLSSQAVSNPLLVALPRDPYLSHDHCFPIHEGLPPAIADSPMQDEVLPSDDSVSNPLLGESQLSSNGAHVSKRFEPSPSSGVSRQLKISTFFKPKQQCKRSKSTIDAPHRQLTIDQFFQQVRRTLPEVPLPEQPRDIQPQSSPVLSHVAEPCQDRCNESQTVEAPSFMFNAPTGHQPPLPPQRDRHLWRLDLQTRFEELSHTENAAIGPVLYVQVWYIHHARHATCPIPKLVRLEDTPETWFADLVNAWREQVQMDEPLTIEVVTPSPPYSFQEHAEIHIMLEQQGGPDVVALVFTAAFHGGHRLGLFQVAESMPNRICARTLIQKHNFQMFCDFRPCNLFSGRLRFEHDFPEEVPSGISVLLDVGSVTDAASSTDAAVGAPDAMSLMQSGPSQATPTRASPRQSPVSYANAATTPRGHSRAQPLTSGTATATTDLPAPILNGFRLQITNQREFHDTLHWHLHQHQRGRDSVAAPSFSLATWFSDIDRLPRSDHYRQVNVPISPDHWVSAIVQRWHDFLDPTHPIELHLVQPNPLDSNPDILGHVVLIQRQVEHLRTALITLSDWNDDPWQPSHTCAMLSTTTSYEEIIKVALVVSSCPPVQPQAHCHVSHGHIELAPGMTFPVRNGYGFEVAAAIDDECEAFDAADSLALIQLSFQTIRTSISSLASKVALSSDSSATSMPPAYEDEASAPPILAPPVSAHSGSWSQLVQELQPRWAVHASPIATNAELAATVVVWYVDHVRWPQCFAPRPVFLFQDPAEWATLLRHAWRDAVLPDHELLMHVVQPGPEEPDPNVMAHILLTQQAIPRFFSILVSAYDSAVPGLARMHATMAPDPLPRDTLFALTYLDRDCNHVRNTCTAWQGAQELHDAQAVPLQHGMSFVVAIHRQGEILPADMDPWQSTVLPNSGHPVTLNLQAALPDHRNRPAELTCLDDSLPQLLWFENDAWLRELSAAPSIHMHPLPDGFIVPPATYWELVNPARSWPLQGPKHYSIYVDGSASQVQAAWGLVLTEHSGEHESFVGCTYGSVELAPDHPAWLGATTTDNIAAELTAMIVAQQTVLRWHEDASFTVRPDLTLSRLLAQAITVCKSNRILAQICQAQGLWLSKRMTIHEVRGHTSHPWNDLADALAKWALTNDPVFSDQEAAPLHHFAQCPHDVQWSWMQTTHPSMSACFPPLLDQQVMQITQSSKTLGTTPIEQELLHTQATETVPLQLRIQTANVLATEEWASHHQGTKRTGQRTVRLDSQWHKAQIHVIGVQEARTPAGIYHSPHYTIVASGAKIARAPLYGCELWLHKSLQIAQPHDASPLTLGHASLTVQHADPRRLFVQAQVAQLSFLFIVLHTPCLQAQVPGQPAPLDALTDWWQETAALMAKFRTDTLMWLLIDANSPLSAGNNDLVGPVGAEPMTKQGELFYHFLQTHNLAVPCTFPHLHTGQSTTWTHTSGRKSRKDYVLLPVSDLSLVKASWVVVDHDNNFAHEDHLPAAISFQGWLEVHVDDHAAIYEKQLLMLAQQHFAKPKTKKRVIQLSDKALQAVAFKRNILDCGRKCNLFSDPQFKHELKTIEKEVASLVRHDIQAHYDHLLNTLEQAGELANHRLVYRLLTRLGRKKGAKPPGPKPLPMLCLEDGSTATSFSAQQLIWRAQFSEIEAAIPVTWDDLHAANIQPPPYQGLDVDPAAFPSSWTVHTLLSKLKRDKVAGPNLLPPAVMKAGGEVMSRHLAILFAKAAAHAKEPLRWKGGQLIPLWKGKASPSRPDAYRSIFISNYTAKLFHQSFRQHLVRAWEPNITCMQYGGRASLGVDLAHHVLQCHQAWTAQKGIPSAVLFVDIRSAFYTILRQSFTALPSDNAAFLKAMTALGLTHEAIGRMIHATEGDAVAARLSTHMQHLLRDLMSQTYFTLPGLPDPSQTTRGTRPGDPVADILFNMCMTAILADFHADIHAHAKLPWLGHQAPIQEFTPPCDVPLEAYADVTFVDDIAVLLHARTNDRLIFMIQQVVEALTTATSKRGLELNLDRAKTEVLINVVGKGAKKLKETLHLACNCLNWTPADGPAISLPTCHEYKHLGTWLQTKHRHSREIIKRASAAKQKFGQLARSFFTKKISLEVRAKVFQSLIVSKLLYNVHTWAGASDKDFATWAHHAKPMAAVLLKGRIASTSRFQYTTEELFAASGILPLPDQLHAQRLRFLARLLKACPAITWMLLQATSGPSSWLALCRTSLAWLCRHHGGRIPLCADDPFEDWISYIQLNLKWKGAIKRASYHALAYHKAAAIQKLWQQHFVTRLASHGATLPSPPQTAQHAELWQCELCSKTFGSTRALAMHSARDHGYRKQARYFATGDTCQACLQLFHNRTRLSIHYEKNPRCYDRVKACWPPMPQTMVEALDIADKEADMALRREGWWASKAIFPALKLAGPQLPPAPSPEADAMWHKMQSRHVTEECEPKGEQPVLSSHCAGASLLQTSFDDELLEHSMQVFAALSQFKVVDLQVDWSLPGPGFVTTNALTMSKPKLQEQPAPDNYTVGQCVLLSGLSMKGLNGEVGVVTNRCSASKRYGVKLASGRYVAVRACNMALLAGSCAADPSASFASRPKGTTDLPKSHEGSYTANERSYPGNPGELQLGQSVRLTGLSDANLNGQVGRVATTLTPAERYGVKMPCGRHIAVRPRNLKLVVNEIDGEDISVEKTLFRFPPGTAKPFTY</sequence>
<feature type="region of interest" description="Disordered" evidence="2">
    <location>
        <begin position="404"/>
        <end position="456"/>
    </location>
</feature>
<dbReference type="Gene3D" id="3.60.10.10">
    <property type="entry name" value="Endonuclease/exonuclease/phosphatase"/>
    <property type="match status" value="1"/>
</dbReference>
<evidence type="ECO:0000259" key="3">
    <source>
        <dbReference type="PROSITE" id="PS50157"/>
    </source>
</evidence>
<evidence type="ECO:0000256" key="2">
    <source>
        <dbReference type="SAM" id="MobiDB-lite"/>
    </source>
</evidence>
<evidence type="ECO:0000313" key="8">
    <source>
        <dbReference type="Proteomes" id="UP001152797"/>
    </source>
</evidence>
<feature type="compositionally biased region" description="Polar residues" evidence="2">
    <location>
        <begin position="71"/>
        <end position="88"/>
    </location>
</feature>
<dbReference type="OrthoDB" id="10056483at2759"/>
<dbReference type="EMBL" id="CAMXCT030001939">
    <property type="protein sequence ID" value="CAL4781648.1"/>
    <property type="molecule type" value="Genomic_DNA"/>
</dbReference>
<dbReference type="GO" id="GO:0008270">
    <property type="term" value="F:zinc ion binding"/>
    <property type="evidence" value="ECO:0007669"/>
    <property type="project" value="UniProtKB-KW"/>
</dbReference>
<feature type="region of interest" description="Disordered" evidence="2">
    <location>
        <begin position="1"/>
        <end position="22"/>
    </location>
</feature>
<dbReference type="EMBL" id="CAMXCT020001939">
    <property type="protein sequence ID" value="CAL1147711.1"/>
    <property type="molecule type" value="Genomic_DNA"/>
</dbReference>
<dbReference type="EMBL" id="CAMXCT010001939">
    <property type="protein sequence ID" value="CAI3994336.1"/>
    <property type="molecule type" value="Genomic_DNA"/>
</dbReference>
<organism evidence="5">
    <name type="scientific">Cladocopium goreaui</name>
    <dbReference type="NCBI Taxonomy" id="2562237"/>
    <lineage>
        <taxon>Eukaryota</taxon>
        <taxon>Sar</taxon>
        <taxon>Alveolata</taxon>
        <taxon>Dinophyceae</taxon>
        <taxon>Suessiales</taxon>
        <taxon>Symbiodiniaceae</taxon>
        <taxon>Cladocopium</taxon>
    </lineage>
</organism>
<dbReference type="PROSITE" id="PS00028">
    <property type="entry name" value="ZINC_FINGER_C2H2_1"/>
    <property type="match status" value="1"/>
</dbReference>
<evidence type="ECO:0000259" key="4">
    <source>
        <dbReference type="PROSITE" id="PS50879"/>
    </source>
</evidence>
<keyword evidence="1" id="KW-0479">Metal-binding</keyword>
<dbReference type="SUPFAM" id="SSF56219">
    <property type="entry name" value="DNase I-like"/>
    <property type="match status" value="1"/>
</dbReference>
<dbReference type="PROSITE" id="PS50879">
    <property type="entry name" value="RNASE_H_1"/>
    <property type="match status" value="1"/>
</dbReference>
<protein>
    <submittedName>
        <fullName evidence="7">RNase H type-1 domain-containing protein</fullName>
    </submittedName>
</protein>
<keyword evidence="1" id="KW-0863">Zinc-finger</keyword>
<dbReference type="Gene3D" id="3.30.420.10">
    <property type="entry name" value="Ribonuclease H-like superfamily/Ribonuclease H"/>
    <property type="match status" value="1"/>
</dbReference>
<dbReference type="InterPro" id="IPR013087">
    <property type="entry name" value="Znf_C2H2_type"/>
</dbReference>
<keyword evidence="8" id="KW-1185">Reference proteome</keyword>
<feature type="compositionally biased region" description="Polar residues" evidence="2">
    <location>
        <begin position="407"/>
        <end position="434"/>
    </location>
</feature>
<dbReference type="InterPro" id="IPR002156">
    <property type="entry name" value="RNaseH_domain"/>
</dbReference>
<comment type="caution">
    <text evidence="5">The sequence shown here is derived from an EMBL/GenBank/DDBJ whole genome shotgun (WGS) entry which is preliminary data.</text>
</comment>
<accession>A0A9P1CMY8</accession>
<dbReference type="Proteomes" id="UP001152797">
    <property type="component" value="Unassembled WGS sequence"/>
</dbReference>
<dbReference type="InterPro" id="IPR036691">
    <property type="entry name" value="Endo/exonu/phosph_ase_sf"/>
</dbReference>
<evidence type="ECO:0000313" key="6">
    <source>
        <dbReference type="EMBL" id="CAL1147711.1"/>
    </source>
</evidence>
<evidence type="ECO:0000313" key="5">
    <source>
        <dbReference type="EMBL" id="CAI3994336.1"/>
    </source>
</evidence>
<feature type="region of interest" description="Disordered" evidence="2">
    <location>
        <begin position="57"/>
        <end position="103"/>
    </location>
</feature>
<dbReference type="SUPFAM" id="SSF53098">
    <property type="entry name" value="Ribonuclease H-like"/>
    <property type="match status" value="1"/>
</dbReference>
<dbReference type="PROSITE" id="PS50157">
    <property type="entry name" value="ZINC_FINGER_C2H2_2"/>
    <property type="match status" value="1"/>
</dbReference>
<gene>
    <name evidence="5" type="ORF">C1SCF055_LOCUS20987</name>
</gene>